<proteinExistence type="predicted"/>
<comment type="caution">
    <text evidence="2">The sequence shown here is derived from an EMBL/GenBank/DDBJ whole genome shotgun (WGS) entry which is preliminary data.</text>
</comment>
<feature type="domain" description="Dienelactone hydrolase" evidence="1">
    <location>
        <begin position="24"/>
        <end position="225"/>
    </location>
</feature>
<keyword evidence="2" id="KW-0378">Hydrolase</keyword>
<dbReference type="SUPFAM" id="SSF53474">
    <property type="entry name" value="alpha/beta-Hydrolases"/>
    <property type="match status" value="1"/>
</dbReference>
<dbReference type="Gene3D" id="3.40.50.1820">
    <property type="entry name" value="alpha/beta hydrolase"/>
    <property type="match status" value="1"/>
</dbReference>
<name>A0ABV2K1M1_SPOPS</name>
<reference evidence="2 3" key="1">
    <citation type="submission" date="2024-06" db="EMBL/GenBank/DDBJ databases">
        <title>Sorghum-associated microbial communities from plants grown in Nebraska, USA.</title>
        <authorList>
            <person name="Schachtman D."/>
        </authorList>
    </citation>
    <scope>NUCLEOTIDE SEQUENCE [LARGE SCALE GENOMIC DNA]</scope>
    <source>
        <strain evidence="2 3">1288</strain>
    </source>
</reference>
<accession>A0ABV2K1M1</accession>
<dbReference type="RefSeq" id="WP_354311882.1">
    <property type="nucleotide sequence ID" value="NZ_JBEPME010000001.1"/>
</dbReference>
<keyword evidence="3" id="KW-1185">Reference proteome</keyword>
<dbReference type="Pfam" id="PF01738">
    <property type="entry name" value="DLH"/>
    <property type="match status" value="1"/>
</dbReference>
<dbReference type="EMBL" id="JBEPME010000001">
    <property type="protein sequence ID" value="MET3654975.1"/>
    <property type="molecule type" value="Genomic_DNA"/>
</dbReference>
<sequence length="239" mass="27334">MEKIKIKHFKYNIFEPIAINKSALTVIFYHGWGTDVDSFQSLAEEITKEGHTVIMPEILYHDTRNPLKKHFEKDTLQNYFWKTIIESIAEFNDFFNELKISKQKTVLAGSSMGGFIANGIFASQENVGGLANINGSGSFLLSEKIFREMDNRPDIPLELEMILEKFDPIGQKNCESPVLLIHGDSDKTVSLDGQKDYFNYLTENEGRKDVELLIYKGVDHQFTSDMLQGLIIWLNEISI</sequence>
<dbReference type="InterPro" id="IPR002925">
    <property type="entry name" value="Dienelactn_hydro"/>
</dbReference>
<evidence type="ECO:0000313" key="3">
    <source>
        <dbReference type="Proteomes" id="UP001549104"/>
    </source>
</evidence>
<evidence type="ECO:0000313" key="2">
    <source>
        <dbReference type="EMBL" id="MET3654975.1"/>
    </source>
</evidence>
<protein>
    <submittedName>
        <fullName evidence="2">Dienelactone hydrolase</fullName>
    </submittedName>
</protein>
<dbReference type="InterPro" id="IPR029058">
    <property type="entry name" value="AB_hydrolase_fold"/>
</dbReference>
<dbReference type="PANTHER" id="PTHR46623">
    <property type="entry name" value="CARBOXYMETHYLENEBUTENOLIDASE-RELATED"/>
    <property type="match status" value="1"/>
</dbReference>
<dbReference type="Proteomes" id="UP001549104">
    <property type="component" value="Unassembled WGS sequence"/>
</dbReference>
<dbReference type="GO" id="GO:0016787">
    <property type="term" value="F:hydrolase activity"/>
    <property type="evidence" value="ECO:0007669"/>
    <property type="project" value="UniProtKB-KW"/>
</dbReference>
<evidence type="ECO:0000259" key="1">
    <source>
        <dbReference type="Pfam" id="PF01738"/>
    </source>
</evidence>
<organism evidence="2 3">
    <name type="scientific">Sporosarcina psychrophila</name>
    <name type="common">Bacillus psychrophilus</name>
    <dbReference type="NCBI Taxonomy" id="1476"/>
    <lineage>
        <taxon>Bacteria</taxon>
        <taxon>Bacillati</taxon>
        <taxon>Bacillota</taxon>
        <taxon>Bacilli</taxon>
        <taxon>Bacillales</taxon>
        <taxon>Caryophanaceae</taxon>
        <taxon>Sporosarcina</taxon>
    </lineage>
</organism>
<dbReference type="PANTHER" id="PTHR46623:SF6">
    <property type="entry name" value="ALPHA_BETA-HYDROLASES SUPERFAMILY PROTEIN"/>
    <property type="match status" value="1"/>
</dbReference>
<gene>
    <name evidence="2" type="ORF">ABIC55_000059</name>
</gene>
<dbReference type="InterPro" id="IPR051049">
    <property type="entry name" value="Dienelactone_hydrolase-like"/>
</dbReference>